<feature type="compositionally biased region" description="Basic and acidic residues" evidence="1">
    <location>
        <begin position="64"/>
        <end position="74"/>
    </location>
</feature>
<feature type="compositionally biased region" description="Low complexity" evidence="1">
    <location>
        <begin position="85"/>
        <end position="94"/>
    </location>
</feature>
<evidence type="ECO:0000256" key="1">
    <source>
        <dbReference type="SAM" id="MobiDB-lite"/>
    </source>
</evidence>
<sequence length="177" mass="18848">MVRRRRGHRAARTGRPAADGAAGRRRPPGGAGGGTGAAHRTRLRVPHGPQPAVRRPRRDRPRRARPDGVPDAGRRVGGTRRAGRRAGPGPRTAADLLRRLADTERWADGAPMPPDAVRTVPASTRPATNPATSADAVEALRRAARTHFVTPHLDGGLASGLNARYREQLDRAVLAAL</sequence>
<gene>
    <name evidence="2" type="ORF">KCH_63590</name>
</gene>
<dbReference type="AlphaFoldDB" id="A0A066YVF5"/>
<reference evidence="2 3" key="1">
    <citation type="submission" date="2014-05" db="EMBL/GenBank/DDBJ databases">
        <title>Draft Genome Sequence of Kitasatospora cheerisanensis KCTC 2395.</title>
        <authorList>
            <person name="Nam D.H."/>
        </authorList>
    </citation>
    <scope>NUCLEOTIDE SEQUENCE [LARGE SCALE GENOMIC DNA]</scope>
    <source>
        <strain evidence="2 3">KCTC 2395</strain>
    </source>
</reference>
<name>A0A066YVF5_9ACTN</name>
<evidence type="ECO:0000313" key="3">
    <source>
        <dbReference type="Proteomes" id="UP000027178"/>
    </source>
</evidence>
<organism evidence="2 3">
    <name type="scientific">Kitasatospora cheerisanensis KCTC 2395</name>
    <dbReference type="NCBI Taxonomy" id="1348663"/>
    <lineage>
        <taxon>Bacteria</taxon>
        <taxon>Bacillati</taxon>
        <taxon>Actinomycetota</taxon>
        <taxon>Actinomycetes</taxon>
        <taxon>Kitasatosporales</taxon>
        <taxon>Streptomycetaceae</taxon>
        <taxon>Kitasatospora</taxon>
    </lineage>
</organism>
<dbReference type="HOGENOM" id="CLU_1515963_0_0_11"/>
<dbReference type="EMBL" id="JNBY01000128">
    <property type="protein sequence ID" value="KDN81920.1"/>
    <property type="molecule type" value="Genomic_DNA"/>
</dbReference>
<comment type="caution">
    <text evidence="2">The sequence shown here is derived from an EMBL/GenBank/DDBJ whole genome shotgun (WGS) entry which is preliminary data.</text>
</comment>
<keyword evidence="3" id="KW-1185">Reference proteome</keyword>
<proteinExistence type="predicted"/>
<feature type="region of interest" description="Disordered" evidence="1">
    <location>
        <begin position="1"/>
        <end position="133"/>
    </location>
</feature>
<feature type="compositionally biased region" description="Basic residues" evidence="1">
    <location>
        <begin position="1"/>
        <end position="12"/>
    </location>
</feature>
<feature type="compositionally biased region" description="Basic and acidic residues" evidence="1">
    <location>
        <begin position="96"/>
        <end position="107"/>
    </location>
</feature>
<evidence type="ECO:0000313" key="2">
    <source>
        <dbReference type="EMBL" id="KDN81920.1"/>
    </source>
</evidence>
<feature type="compositionally biased region" description="Polar residues" evidence="1">
    <location>
        <begin position="121"/>
        <end position="132"/>
    </location>
</feature>
<dbReference type="PATRIC" id="fig|1348663.4.peg.6152"/>
<protein>
    <submittedName>
        <fullName evidence="2">Uncharacterized protein</fullName>
    </submittedName>
</protein>
<accession>A0A066YVF5</accession>
<feature type="compositionally biased region" description="Basic residues" evidence="1">
    <location>
        <begin position="54"/>
        <end position="63"/>
    </location>
</feature>
<dbReference type="Proteomes" id="UP000027178">
    <property type="component" value="Unassembled WGS sequence"/>
</dbReference>